<dbReference type="Proteomes" id="UP000611640">
    <property type="component" value="Chromosome"/>
</dbReference>
<evidence type="ECO:0000313" key="2">
    <source>
        <dbReference type="Proteomes" id="UP000611640"/>
    </source>
</evidence>
<accession>A0A7R7DUE9</accession>
<organism evidence="1 2">
    <name type="scientific">Actinocatenispora thailandica</name>
    <dbReference type="NCBI Taxonomy" id="227318"/>
    <lineage>
        <taxon>Bacteria</taxon>
        <taxon>Bacillati</taxon>
        <taxon>Actinomycetota</taxon>
        <taxon>Actinomycetes</taxon>
        <taxon>Micromonosporales</taxon>
        <taxon>Micromonosporaceae</taxon>
        <taxon>Actinocatenispora</taxon>
    </lineage>
</organism>
<keyword evidence="2" id="KW-1185">Reference proteome</keyword>
<dbReference type="Gene3D" id="1.20.1260.10">
    <property type="match status" value="1"/>
</dbReference>
<dbReference type="SUPFAM" id="SSF47240">
    <property type="entry name" value="Ferritin-like"/>
    <property type="match status" value="1"/>
</dbReference>
<dbReference type="GO" id="GO:0010124">
    <property type="term" value="P:phenylacetate catabolic process"/>
    <property type="evidence" value="ECO:0007669"/>
    <property type="project" value="InterPro"/>
</dbReference>
<dbReference type="PANTHER" id="PTHR30458">
    <property type="entry name" value="PHENYLACETIC ACID DEGRADATION PROTEIN PAA"/>
    <property type="match status" value="1"/>
</dbReference>
<dbReference type="InterPro" id="IPR012347">
    <property type="entry name" value="Ferritin-like"/>
</dbReference>
<dbReference type="KEGG" id="atl:Athai_55370"/>
<proteinExistence type="predicted"/>
<gene>
    <name evidence="1" type="primary">paaC</name>
    <name evidence="1" type="ORF">Athai_55370</name>
</gene>
<dbReference type="RefSeq" id="WP_203964137.1">
    <property type="nucleotide sequence ID" value="NZ_AP023355.1"/>
</dbReference>
<name>A0A7R7DUE9_9ACTN</name>
<dbReference type="PANTHER" id="PTHR30458:SF0">
    <property type="entry name" value="1,2-PHENYLACETYL-COA EPOXIDASE, SUBUNIT C"/>
    <property type="match status" value="1"/>
</dbReference>
<dbReference type="Pfam" id="PF05138">
    <property type="entry name" value="PaaA_PaaC"/>
    <property type="match status" value="1"/>
</dbReference>
<evidence type="ECO:0000313" key="1">
    <source>
        <dbReference type="EMBL" id="BCJ38034.1"/>
    </source>
</evidence>
<protein>
    <submittedName>
        <fullName evidence="1">Phenylacetic acid degradation protein</fullName>
    </submittedName>
</protein>
<dbReference type="GO" id="GO:0005829">
    <property type="term" value="C:cytosol"/>
    <property type="evidence" value="ECO:0007669"/>
    <property type="project" value="TreeGrafter"/>
</dbReference>
<dbReference type="InterPro" id="IPR011882">
    <property type="entry name" value="PaaC"/>
</dbReference>
<sequence length="247" mass="27382">MRSDYVLALADDGLIAAQRLAEWTSRAPELEEDVALANIALDTLGQARLLLSYAGELEGAGRDEDDLAFLRDEQDFRNCQLVELDNGDFAVTIAKLLCFAAYQHELYSALRRSSDERLAAIAAKAVTETEYHVDHARLWTLRLGDGTPEAHQRMAAALDRVWPYSHELFQADWIDAALLAEGVAVDPATLREPWLSTVDKVLTEATLAVPDDDWAPTGGRHGVHTEAMGYLLAEMQYLHRAHPGATW</sequence>
<dbReference type="InterPro" id="IPR009078">
    <property type="entry name" value="Ferritin-like_SF"/>
</dbReference>
<dbReference type="InterPro" id="IPR052703">
    <property type="entry name" value="Aromatic_CoA_ox/epox"/>
</dbReference>
<dbReference type="FunFam" id="1.20.1260.10:FF:000012">
    <property type="entry name" value="1,2-phenylacetyl-CoA epoxidase, subunit C"/>
    <property type="match status" value="1"/>
</dbReference>
<reference evidence="1 2" key="1">
    <citation type="submission" date="2020-08" db="EMBL/GenBank/DDBJ databases">
        <title>Whole genome shotgun sequence of Actinocatenispora thailandica NBRC 105041.</title>
        <authorList>
            <person name="Komaki H."/>
            <person name="Tamura T."/>
        </authorList>
    </citation>
    <scope>NUCLEOTIDE SEQUENCE [LARGE SCALE GENOMIC DNA]</scope>
    <source>
        <strain evidence="1 2">NBRC 105041</strain>
    </source>
</reference>
<dbReference type="AlphaFoldDB" id="A0A7R7DUE9"/>
<dbReference type="EMBL" id="AP023355">
    <property type="protein sequence ID" value="BCJ38034.1"/>
    <property type="molecule type" value="Genomic_DNA"/>
</dbReference>
<dbReference type="PIRSF" id="PIRSF037834">
    <property type="entry name" value="PA_CoA_Oase3"/>
    <property type="match status" value="1"/>
</dbReference>
<dbReference type="InterPro" id="IPR007814">
    <property type="entry name" value="PaaA_PaaC"/>
</dbReference>
<dbReference type="NCBIfam" id="TIGR02158">
    <property type="entry name" value="PA_CoA_Oxy3"/>
    <property type="match status" value="1"/>
</dbReference>